<accession>A0A385HA28</accession>
<accession>Q70GS5</accession>
<dbReference type="Proteomes" id="UP000150838">
    <property type="component" value="Segment"/>
</dbReference>
<dbReference type="Proteomes" id="UP000515929">
    <property type="component" value="Segment"/>
</dbReference>
<evidence type="ECO:0000313" key="2">
    <source>
        <dbReference type="EMBL" id="ART91670.1"/>
    </source>
</evidence>
<keyword evidence="1" id="KW-1133">Transmembrane helix</keyword>
<dbReference type="EMBL" id="AJ581527">
    <property type="protein sequence ID" value="CAE52772.1"/>
    <property type="molecule type" value="Genomic_DNA"/>
</dbReference>
<protein>
    <submittedName>
        <fullName evidence="3">Uncharacterized protein fp9.237</fullName>
    </submittedName>
</protein>
<evidence type="ECO:0000256" key="1">
    <source>
        <dbReference type="SAM" id="Phobius"/>
    </source>
</evidence>
<gene>
    <name evidence="3" type="primary">fp9.237</name>
    <name evidence="2" type="synonym">ORF237</name>
</gene>
<evidence type="ECO:0000313" key="6">
    <source>
        <dbReference type="Proteomes" id="UP000515929"/>
    </source>
</evidence>
<dbReference type="EMBL" id="KX196452">
    <property type="protein sequence ID" value="ART91670.1"/>
    <property type="molecule type" value="Genomic_DNA"/>
</dbReference>
<keyword evidence="1" id="KW-0472">Membrane</keyword>
<sequence length="67" mass="7928">MSSLKYANTDITIKMVIITPKVLEDDSLSESSIHFANNRFHFDLYYIKPWAFVSILYLFLCFLYNII</sequence>
<dbReference type="KEGG" id="vg:1486809"/>
<dbReference type="Proteomes" id="UP000627101">
    <property type="component" value="Segment"/>
</dbReference>
<organism evidence="3 5">
    <name type="scientific">Fowlpox virus</name>
    <name type="common">FPV</name>
    <dbReference type="NCBI Taxonomy" id="10261"/>
    <lineage>
        <taxon>Viruses</taxon>
        <taxon>Varidnaviria</taxon>
        <taxon>Bamfordvirae</taxon>
        <taxon>Nucleocytoviricota</taxon>
        <taxon>Pokkesviricetes</taxon>
        <taxon>Chitovirales</taxon>
        <taxon>Poxviridae</taxon>
        <taxon>Chordopoxvirinae</taxon>
        <taxon>Avipoxvirus</taxon>
        <taxon>Avipoxvirus fowlpox</taxon>
    </lineage>
</organism>
<dbReference type="RefSeq" id="NP_039200.1">
    <property type="nucleotide sequence ID" value="NC_002188.1"/>
</dbReference>
<keyword evidence="1" id="KW-0812">Transmembrane</keyword>
<organismHost>
    <name type="scientific">Vertebrata</name>
    <name type="common">vertebrates</name>
    <dbReference type="NCBI Taxonomy" id="7742"/>
</organismHost>
<evidence type="ECO:0000313" key="3">
    <source>
        <dbReference type="EMBL" id="CAE52772.1"/>
    </source>
</evidence>
<evidence type="ECO:0000313" key="4">
    <source>
        <dbReference type="EMBL" id="QRM13785.1"/>
    </source>
</evidence>
<name>A0A385HA28_FOWPV</name>
<reference evidence="3 5" key="1">
    <citation type="journal article" date="2004" name="J. Gen. Virol.">
        <title>Comparison of the genome sequence of FP9, an attenuated, tissue culture-adapted European fowlpox virus, with those of virulent American and European viruses.</title>
        <authorList>
            <person name="Skinner M.A."/>
            <person name="Laidlaw S.M."/>
        </authorList>
    </citation>
    <scope>NUCLEOTIDE SEQUENCE [LARGE SCALE GENOMIC DNA]</scope>
    <source>
        <strain evidence="3">HP1-438 Munich</strain>
    </source>
</reference>
<proteinExistence type="predicted"/>
<evidence type="ECO:0000313" key="5">
    <source>
        <dbReference type="Proteomes" id="UP000150838"/>
    </source>
</evidence>
<reference evidence="4" key="3">
    <citation type="journal article" date="2021" name="Arch. Virol.">
        <title>Characterisation of an Australian fowlpox virus carrying a near-full-length provirus of reticuloendotheliosis virus.</title>
        <authorList>
            <person name="Sarker S."/>
            <person name="Athukorala A."/>
            <person name="Bowden T.R."/>
            <person name="Boyle D.B."/>
        </authorList>
    </citation>
    <scope>NUCLEOTIDE SEQUENCE</scope>
    <source>
        <strain evidence="4">FWPV-S</strain>
    </source>
</reference>
<dbReference type="EMBL" id="MW142017">
    <property type="protein sequence ID" value="QRM13785.1"/>
    <property type="molecule type" value="Genomic_DNA"/>
</dbReference>
<reference evidence="2 6" key="2">
    <citation type="submission" date="2016-05" db="EMBL/GenBank/DDBJ databases">
        <title>The analysis of a fowlpox virus genome sequence.</title>
        <authorList>
            <person name="Zhao Y."/>
            <person name="Liu S."/>
        </authorList>
    </citation>
    <scope>NUCLEOTIDE SEQUENCE [LARGE SCALE GENOMIC DNA]</scope>
    <source>
        <strain evidence="2 6">NX10</strain>
    </source>
</reference>
<feature type="transmembrane region" description="Helical" evidence="1">
    <location>
        <begin position="47"/>
        <end position="66"/>
    </location>
</feature>